<dbReference type="Pfam" id="PF01177">
    <property type="entry name" value="Asp_Glu_race"/>
    <property type="match status" value="1"/>
</dbReference>
<evidence type="ECO:0000256" key="2">
    <source>
        <dbReference type="ARBA" id="ARBA00023235"/>
    </source>
</evidence>
<name>A0A0A1T5P4_9HYPO</name>
<dbReference type="GO" id="GO:0047661">
    <property type="term" value="F:amino-acid racemase activity"/>
    <property type="evidence" value="ECO:0007669"/>
    <property type="project" value="InterPro"/>
</dbReference>
<accession>A0A0A1T5P4</accession>
<evidence type="ECO:0000313" key="3">
    <source>
        <dbReference type="EMBL" id="CEJ90129.1"/>
    </source>
</evidence>
<organism evidence="3 4">
    <name type="scientific">[Torrubiella] hemipterigena</name>
    <dbReference type="NCBI Taxonomy" id="1531966"/>
    <lineage>
        <taxon>Eukaryota</taxon>
        <taxon>Fungi</taxon>
        <taxon>Dikarya</taxon>
        <taxon>Ascomycota</taxon>
        <taxon>Pezizomycotina</taxon>
        <taxon>Sordariomycetes</taxon>
        <taxon>Hypocreomycetidae</taxon>
        <taxon>Hypocreales</taxon>
        <taxon>Clavicipitaceae</taxon>
        <taxon>Clavicipitaceae incertae sedis</taxon>
        <taxon>'Torrubiella' clade</taxon>
    </lineage>
</organism>
<dbReference type="OrthoDB" id="187836at2759"/>
<dbReference type="Gene3D" id="3.40.50.1860">
    <property type="match status" value="2"/>
</dbReference>
<reference evidence="3 4" key="1">
    <citation type="journal article" date="2015" name="Genome Announc.">
        <title>Draft Genome Sequence and Gene Annotation of the Entomopathogenic Fungus Verticillium hemipterigenum.</title>
        <authorList>
            <person name="Horn F."/>
            <person name="Habel A."/>
            <person name="Scharf D.H."/>
            <person name="Dworschak J."/>
            <person name="Brakhage A.A."/>
            <person name="Guthke R."/>
            <person name="Hertweck C."/>
            <person name="Linde J."/>
        </authorList>
    </citation>
    <scope>NUCLEOTIDE SEQUENCE [LARGE SCALE GENOMIC DNA]</scope>
</reference>
<gene>
    <name evidence="3" type="ORF">VHEMI05933</name>
</gene>
<dbReference type="InterPro" id="IPR004380">
    <property type="entry name" value="Asp_race"/>
</dbReference>
<sequence>MAIKTVGFLGGMTAHSTVPYYTQINEHVAAILGPPNWASIIMYSFAYEEANALFMANDWAGVAAKFIATAKNMRTSGAQAIVIGCNAGHKVFDALQDAMDVPVLHIADATAQTVQKRGIKKVGLLGTEPVMRDDFIKKRLLEKAEGLQEVVVPESDEIDHLQNKVMPEVAAGKVSEEQRLWMVNMTKKLVERGAEAVVLGCTDFQFIIKAKDVGEGVLIDTMEEHARYIAEWSVGKI</sequence>
<dbReference type="STRING" id="1531966.A0A0A1T5P4"/>
<dbReference type="NCBIfam" id="TIGR00035">
    <property type="entry name" value="asp_race"/>
    <property type="match status" value="1"/>
</dbReference>
<evidence type="ECO:0000256" key="1">
    <source>
        <dbReference type="ARBA" id="ARBA00007847"/>
    </source>
</evidence>
<dbReference type="HOGENOM" id="CLU_055360_1_0_1"/>
<dbReference type="InterPro" id="IPR015942">
    <property type="entry name" value="Asp/Glu/hydantoin_racemase"/>
</dbReference>
<keyword evidence="2" id="KW-0413">Isomerase</keyword>
<protein>
    <recommendedName>
        <fullName evidence="5">Aspartate racemase</fullName>
    </recommendedName>
</protein>
<comment type="similarity">
    <text evidence="1">Belongs to the aspartate/glutamate racemases family.</text>
</comment>
<dbReference type="SUPFAM" id="SSF53681">
    <property type="entry name" value="Aspartate/glutamate racemase"/>
    <property type="match status" value="2"/>
</dbReference>
<evidence type="ECO:0000313" key="4">
    <source>
        <dbReference type="Proteomes" id="UP000039046"/>
    </source>
</evidence>
<keyword evidence="4" id="KW-1185">Reference proteome</keyword>
<dbReference type="InterPro" id="IPR001920">
    <property type="entry name" value="Asp/Glu_race"/>
</dbReference>
<dbReference type="Proteomes" id="UP000039046">
    <property type="component" value="Unassembled WGS sequence"/>
</dbReference>
<proteinExistence type="inferred from homology"/>
<dbReference type="EMBL" id="CDHN01000003">
    <property type="protein sequence ID" value="CEJ90129.1"/>
    <property type="molecule type" value="Genomic_DNA"/>
</dbReference>
<dbReference type="AlphaFoldDB" id="A0A0A1T5P4"/>
<evidence type="ECO:0008006" key="5">
    <source>
        <dbReference type="Google" id="ProtNLM"/>
    </source>
</evidence>
<dbReference type="PANTHER" id="PTHR21198">
    <property type="entry name" value="GLUTAMATE RACEMASE"/>
    <property type="match status" value="1"/>
</dbReference>
<dbReference type="PANTHER" id="PTHR21198:SF7">
    <property type="entry name" value="ASPARTATE-GLUTAMATE RACEMASE FAMILY"/>
    <property type="match status" value="1"/>
</dbReference>